<dbReference type="HOGENOM" id="CLU_1686457_0_0_1"/>
<proteinExistence type="predicted"/>
<dbReference type="AlphaFoldDB" id="A0A066X931"/>
<dbReference type="EMBL" id="JMSE01001029">
    <property type="protein sequence ID" value="KDN65472.1"/>
    <property type="molecule type" value="Genomic_DNA"/>
</dbReference>
<accession>A0A066X931</accession>
<evidence type="ECO:0000313" key="1">
    <source>
        <dbReference type="EMBL" id="KDN65472.1"/>
    </source>
</evidence>
<organism evidence="1 2">
    <name type="scientific">Colletotrichum sublineola</name>
    <name type="common">Sorghum anthracnose fungus</name>
    <dbReference type="NCBI Taxonomy" id="1173701"/>
    <lineage>
        <taxon>Eukaryota</taxon>
        <taxon>Fungi</taxon>
        <taxon>Dikarya</taxon>
        <taxon>Ascomycota</taxon>
        <taxon>Pezizomycotina</taxon>
        <taxon>Sordariomycetes</taxon>
        <taxon>Hypocreomycetidae</taxon>
        <taxon>Glomerellales</taxon>
        <taxon>Glomerellaceae</taxon>
        <taxon>Colletotrichum</taxon>
        <taxon>Colletotrichum graminicola species complex</taxon>
    </lineage>
</organism>
<comment type="caution">
    <text evidence="1">The sequence shown here is derived from an EMBL/GenBank/DDBJ whole genome shotgun (WGS) entry which is preliminary data.</text>
</comment>
<name>A0A066X931_COLSU</name>
<dbReference type="Proteomes" id="UP000027238">
    <property type="component" value="Unassembled WGS sequence"/>
</dbReference>
<gene>
    <name evidence="1" type="ORF">CSUB01_05518</name>
</gene>
<keyword evidence="2" id="KW-1185">Reference proteome</keyword>
<evidence type="ECO:0000313" key="2">
    <source>
        <dbReference type="Proteomes" id="UP000027238"/>
    </source>
</evidence>
<sequence length="156" mass="16876">MTLAAPATNLDNLSLHLREAGTKTIADTIIMRATAPRLGARILRPVQIPPRPLPAPRPPASKQATKSAASLLSHCGISFGTTRTKRSFAISIGRCASTTSTACRREGNDVQHKYSTNSIITQPGRGLVDLKWPAVLAFPNSIREHSGPFLFDMLEY</sequence>
<protein>
    <submittedName>
        <fullName evidence="1">Uncharacterized protein</fullName>
    </submittedName>
</protein>
<reference evidence="2" key="1">
    <citation type="journal article" date="2014" name="Genome Announc.">
        <title>Draft genome sequence of Colletotrichum sublineola, a destructive pathogen of cultivated sorghum.</title>
        <authorList>
            <person name="Baroncelli R."/>
            <person name="Sanz-Martin J.M."/>
            <person name="Rech G.E."/>
            <person name="Sukno S.A."/>
            <person name="Thon M.R."/>
        </authorList>
    </citation>
    <scope>NUCLEOTIDE SEQUENCE [LARGE SCALE GENOMIC DNA]</scope>
    <source>
        <strain evidence="2">TX430BB</strain>
    </source>
</reference>